<evidence type="ECO:0000313" key="3">
    <source>
        <dbReference type="EMBL" id="QOV90177.1"/>
    </source>
</evidence>
<dbReference type="Proteomes" id="UP000593765">
    <property type="component" value="Chromosome"/>
</dbReference>
<dbReference type="RefSeq" id="WP_206293250.1">
    <property type="nucleotide sequence ID" value="NZ_CP063458.1"/>
</dbReference>
<proteinExistence type="predicted"/>
<dbReference type="PANTHER" id="PTHR45947:SF3">
    <property type="entry name" value="SULFOQUINOVOSYL TRANSFERASE SQD2"/>
    <property type="match status" value="1"/>
</dbReference>
<name>A0A7M2WXC5_9BACT</name>
<protein>
    <submittedName>
        <fullName evidence="3">Glycosyltransferase family 4 protein</fullName>
    </submittedName>
</protein>
<reference evidence="3 4" key="1">
    <citation type="submission" date="2020-10" db="EMBL/GenBank/DDBJ databases">
        <title>Wide distribution of Phycisphaera-like planctomycetes from WD2101 soil group in peatlands and genome analysis of the first cultivated representative.</title>
        <authorList>
            <person name="Dedysh S.N."/>
            <person name="Beletsky A.V."/>
            <person name="Ivanova A."/>
            <person name="Kulichevskaya I.S."/>
            <person name="Suzina N.E."/>
            <person name="Philippov D.A."/>
            <person name="Rakitin A.L."/>
            <person name="Mardanov A.V."/>
            <person name="Ravin N.V."/>
        </authorList>
    </citation>
    <scope>NUCLEOTIDE SEQUENCE [LARGE SCALE GENOMIC DNA]</scope>
    <source>
        <strain evidence="3 4">M1803</strain>
    </source>
</reference>
<dbReference type="Pfam" id="PF13579">
    <property type="entry name" value="Glyco_trans_4_4"/>
    <property type="match status" value="1"/>
</dbReference>
<accession>A0A7M2WXC5</accession>
<dbReference type="AlphaFoldDB" id="A0A7M2WXC5"/>
<sequence>MTLAGTGSIPTDADAACEESPVLPGAPLHICLVSQEFPPSTARGGIGTQTYLKAHGLAALGHSVRVISRSNDAERHEYFDGPVHVIRVPGMDHQFGIHTTIADWVTYSASVASAIAASHEASPIDIIDFPEWGCEGFVHLLNRSQWNSIPTVIHLHGPLVMFGHKIGWPELESEFFRTGTAMEGACLRMADRIFSSSDCSRDWCAREYGIDAANVPTIHTGVDVELFRPLGGSGSEQLTIVFVGNLSLNKGVGVLADAALRLVLEFPSLRVKLLGSPKPDLAESLRERAAACGVPNLFDFLGFVDRNDVPRHLSAADVFAAPSCYEGGPGFVYLEAMACGIPVIACSGSGSSEAVVDGETGLLVPPNDSGALVTALRRLLSDTALRQSMGQRGRAEVLRRADSRKCIRDIEAFYAQTVATLRSQGER</sequence>
<evidence type="ECO:0000313" key="4">
    <source>
        <dbReference type="Proteomes" id="UP000593765"/>
    </source>
</evidence>
<feature type="domain" description="Glycosyltransferase subfamily 4-like N-terminal" evidence="2">
    <location>
        <begin position="44"/>
        <end position="220"/>
    </location>
</feature>
<keyword evidence="4" id="KW-1185">Reference proteome</keyword>
<dbReference type="InterPro" id="IPR028098">
    <property type="entry name" value="Glyco_trans_4-like_N"/>
</dbReference>
<dbReference type="SUPFAM" id="SSF53756">
    <property type="entry name" value="UDP-Glycosyltransferase/glycogen phosphorylase"/>
    <property type="match status" value="1"/>
</dbReference>
<dbReference type="Gene3D" id="3.40.50.2000">
    <property type="entry name" value="Glycogen Phosphorylase B"/>
    <property type="match status" value="2"/>
</dbReference>
<dbReference type="InterPro" id="IPR050194">
    <property type="entry name" value="Glycosyltransferase_grp1"/>
</dbReference>
<dbReference type="EMBL" id="CP063458">
    <property type="protein sequence ID" value="QOV90177.1"/>
    <property type="molecule type" value="Genomic_DNA"/>
</dbReference>
<dbReference type="KEGG" id="hbs:IPV69_02030"/>
<gene>
    <name evidence="3" type="ORF">IPV69_02030</name>
</gene>
<organism evidence="3 4">
    <name type="scientific">Humisphaera borealis</name>
    <dbReference type="NCBI Taxonomy" id="2807512"/>
    <lineage>
        <taxon>Bacteria</taxon>
        <taxon>Pseudomonadati</taxon>
        <taxon>Planctomycetota</taxon>
        <taxon>Phycisphaerae</taxon>
        <taxon>Tepidisphaerales</taxon>
        <taxon>Tepidisphaeraceae</taxon>
        <taxon>Humisphaera</taxon>
    </lineage>
</organism>
<dbReference type="InterPro" id="IPR001296">
    <property type="entry name" value="Glyco_trans_1"/>
</dbReference>
<dbReference type="PANTHER" id="PTHR45947">
    <property type="entry name" value="SULFOQUINOVOSYL TRANSFERASE SQD2"/>
    <property type="match status" value="1"/>
</dbReference>
<dbReference type="GO" id="GO:0016757">
    <property type="term" value="F:glycosyltransferase activity"/>
    <property type="evidence" value="ECO:0007669"/>
    <property type="project" value="InterPro"/>
</dbReference>
<dbReference type="CDD" id="cd03801">
    <property type="entry name" value="GT4_PimA-like"/>
    <property type="match status" value="1"/>
</dbReference>
<evidence type="ECO:0000259" key="1">
    <source>
        <dbReference type="Pfam" id="PF00534"/>
    </source>
</evidence>
<feature type="domain" description="Glycosyl transferase family 1" evidence="1">
    <location>
        <begin position="233"/>
        <end position="394"/>
    </location>
</feature>
<dbReference type="Pfam" id="PF00534">
    <property type="entry name" value="Glycos_transf_1"/>
    <property type="match status" value="1"/>
</dbReference>
<evidence type="ECO:0000259" key="2">
    <source>
        <dbReference type="Pfam" id="PF13579"/>
    </source>
</evidence>